<evidence type="ECO:0000313" key="1">
    <source>
        <dbReference type="EnsemblPlants" id="KQL08356"/>
    </source>
</evidence>
<sequence>MLQSTKEGQNVRIGITQLMTDSVVIIPCASLNNVITHLGRIKDDKLNHSILVALQFTPFLSVRKSLCFHLQTFKRCLEGQVPCTVVPIKFGRGLELASSKSAWNLEVAPLI</sequence>
<reference evidence="2" key="1">
    <citation type="journal article" date="2012" name="Nat. Biotechnol.">
        <title>Reference genome sequence of the model plant Setaria.</title>
        <authorList>
            <person name="Bennetzen J.L."/>
            <person name="Schmutz J."/>
            <person name="Wang H."/>
            <person name="Percifield R."/>
            <person name="Hawkins J."/>
            <person name="Pontaroli A.C."/>
            <person name="Estep M."/>
            <person name="Feng L."/>
            <person name="Vaughn J.N."/>
            <person name="Grimwood J."/>
            <person name="Jenkins J."/>
            <person name="Barry K."/>
            <person name="Lindquist E."/>
            <person name="Hellsten U."/>
            <person name="Deshpande S."/>
            <person name="Wang X."/>
            <person name="Wu X."/>
            <person name="Mitros T."/>
            <person name="Triplett J."/>
            <person name="Yang X."/>
            <person name="Ye C.Y."/>
            <person name="Mauro-Herrera M."/>
            <person name="Wang L."/>
            <person name="Li P."/>
            <person name="Sharma M."/>
            <person name="Sharma R."/>
            <person name="Ronald P.C."/>
            <person name="Panaud O."/>
            <person name="Kellogg E.A."/>
            <person name="Brutnell T.P."/>
            <person name="Doust A.N."/>
            <person name="Tuskan G.A."/>
            <person name="Rokhsar D."/>
            <person name="Devos K.M."/>
        </authorList>
    </citation>
    <scope>NUCLEOTIDE SEQUENCE [LARGE SCALE GENOMIC DNA]</scope>
    <source>
        <strain evidence="2">cv. Yugu1</strain>
    </source>
</reference>
<dbReference type="EnsemblPlants" id="KQL08356">
    <property type="protein sequence ID" value="KQL08356"/>
    <property type="gene ID" value="SETIT_003416mg"/>
</dbReference>
<dbReference type="AlphaFoldDB" id="K3XNE3"/>
<proteinExistence type="predicted"/>
<accession>K3XNE3</accession>
<evidence type="ECO:0000313" key="2">
    <source>
        <dbReference type="Proteomes" id="UP000004995"/>
    </source>
</evidence>
<dbReference type="Proteomes" id="UP000004995">
    <property type="component" value="Unassembled WGS sequence"/>
</dbReference>
<organism evidence="1 2">
    <name type="scientific">Setaria italica</name>
    <name type="common">Foxtail millet</name>
    <name type="synonym">Panicum italicum</name>
    <dbReference type="NCBI Taxonomy" id="4555"/>
    <lineage>
        <taxon>Eukaryota</taxon>
        <taxon>Viridiplantae</taxon>
        <taxon>Streptophyta</taxon>
        <taxon>Embryophyta</taxon>
        <taxon>Tracheophyta</taxon>
        <taxon>Spermatophyta</taxon>
        <taxon>Magnoliopsida</taxon>
        <taxon>Liliopsida</taxon>
        <taxon>Poales</taxon>
        <taxon>Poaceae</taxon>
        <taxon>PACMAD clade</taxon>
        <taxon>Panicoideae</taxon>
        <taxon>Panicodae</taxon>
        <taxon>Paniceae</taxon>
        <taxon>Cenchrinae</taxon>
        <taxon>Setaria</taxon>
    </lineage>
</organism>
<protein>
    <submittedName>
        <fullName evidence="1">Uncharacterized protein</fullName>
    </submittedName>
</protein>
<name>K3XNE3_SETIT</name>
<dbReference type="HOGENOM" id="CLU_2162804_0_0_1"/>
<dbReference type="InParanoid" id="K3XNE3"/>
<dbReference type="EMBL" id="AGNK02003437">
    <property type="status" value="NOT_ANNOTATED_CDS"/>
    <property type="molecule type" value="Genomic_DNA"/>
</dbReference>
<dbReference type="Gramene" id="KQL08356">
    <property type="protein sequence ID" value="KQL08356"/>
    <property type="gene ID" value="SETIT_003416mg"/>
</dbReference>
<reference evidence="1" key="2">
    <citation type="submission" date="2018-08" db="UniProtKB">
        <authorList>
            <consortium name="EnsemblPlants"/>
        </authorList>
    </citation>
    <scope>IDENTIFICATION</scope>
    <source>
        <strain evidence="1">Yugu1</strain>
    </source>
</reference>
<keyword evidence="2" id="KW-1185">Reference proteome</keyword>